<evidence type="ECO:0000313" key="3">
    <source>
        <dbReference type="Proteomes" id="UP001634394"/>
    </source>
</evidence>
<dbReference type="PANTHER" id="PTHR23282">
    <property type="entry name" value="APICAL ENDOSOMAL GLYCOPROTEIN PRECURSOR"/>
    <property type="match status" value="1"/>
</dbReference>
<feature type="non-terminal residue" evidence="2">
    <location>
        <position position="1"/>
    </location>
</feature>
<dbReference type="SMART" id="SM00137">
    <property type="entry name" value="MAM"/>
    <property type="match status" value="1"/>
</dbReference>
<feature type="domain" description="MAM" evidence="1">
    <location>
        <begin position="118"/>
        <end position="257"/>
    </location>
</feature>
<feature type="non-terminal residue" evidence="2">
    <location>
        <position position="257"/>
    </location>
</feature>
<comment type="caution">
    <text evidence="2">The sequence shown here is derived from an EMBL/GenBank/DDBJ whole genome shotgun (WGS) entry which is preliminary data.</text>
</comment>
<dbReference type="Pfam" id="PF00629">
    <property type="entry name" value="MAM"/>
    <property type="match status" value="1"/>
</dbReference>
<reference evidence="2 3" key="1">
    <citation type="submission" date="2024-11" db="EMBL/GenBank/DDBJ databases">
        <title>Chromosome-level genome assembly of the freshwater bivalve Anodonta woodiana.</title>
        <authorList>
            <person name="Chen X."/>
        </authorList>
    </citation>
    <scope>NUCLEOTIDE SEQUENCE [LARGE SCALE GENOMIC DNA]</scope>
    <source>
        <strain evidence="2">MN2024</strain>
        <tissue evidence="2">Gills</tissue>
    </source>
</reference>
<accession>A0ABD3XJI3</accession>
<dbReference type="InterPro" id="IPR051560">
    <property type="entry name" value="MAM_domain-containing"/>
</dbReference>
<dbReference type="AlphaFoldDB" id="A0ABD3XJI3"/>
<sequence length="257" mass="28889">NCSLLALTTQNYSNSYVTFRSTNLIRFIPRSSTPRYLRVWSTVMNITGAYINVSVIGCSNQSAMVSSKVVNISEHRWTPVSVDVRHTDYQLSINGGWKTGDKGYLAIDHVLLITGMYPDCDFEIDQCNWKNNGTVNWNLTREGSRKFISSEVYCIGTVVARLVGPVIHRSETRIVQACLRFSYSINGASENTLRVHMNINGLKTPLWNCTGSCSSHGWNTKYINISTESDIQIEFEGTITYGTVNVDDILVLYRTCP</sequence>
<name>A0ABD3XJI3_SINWO</name>
<dbReference type="InterPro" id="IPR000998">
    <property type="entry name" value="MAM_dom"/>
</dbReference>
<dbReference type="Gene3D" id="2.60.120.200">
    <property type="match status" value="1"/>
</dbReference>
<dbReference type="Proteomes" id="UP001634394">
    <property type="component" value="Unassembled WGS sequence"/>
</dbReference>
<evidence type="ECO:0000313" key="2">
    <source>
        <dbReference type="EMBL" id="KAL3885073.1"/>
    </source>
</evidence>
<dbReference type="PROSITE" id="PS50060">
    <property type="entry name" value="MAM_2"/>
    <property type="match status" value="1"/>
</dbReference>
<dbReference type="PANTHER" id="PTHR23282:SF101">
    <property type="entry name" value="MAM DOMAIN-CONTAINING PROTEIN"/>
    <property type="match status" value="1"/>
</dbReference>
<dbReference type="SUPFAM" id="SSF49899">
    <property type="entry name" value="Concanavalin A-like lectins/glucanases"/>
    <property type="match status" value="1"/>
</dbReference>
<gene>
    <name evidence="2" type="ORF">ACJMK2_025171</name>
</gene>
<keyword evidence="3" id="KW-1185">Reference proteome</keyword>
<organism evidence="2 3">
    <name type="scientific">Sinanodonta woodiana</name>
    <name type="common">Chinese pond mussel</name>
    <name type="synonym">Anodonta woodiana</name>
    <dbReference type="NCBI Taxonomy" id="1069815"/>
    <lineage>
        <taxon>Eukaryota</taxon>
        <taxon>Metazoa</taxon>
        <taxon>Spiralia</taxon>
        <taxon>Lophotrochozoa</taxon>
        <taxon>Mollusca</taxon>
        <taxon>Bivalvia</taxon>
        <taxon>Autobranchia</taxon>
        <taxon>Heteroconchia</taxon>
        <taxon>Palaeoheterodonta</taxon>
        <taxon>Unionida</taxon>
        <taxon>Unionoidea</taxon>
        <taxon>Unionidae</taxon>
        <taxon>Unioninae</taxon>
        <taxon>Sinanodonta</taxon>
    </lineage>
</organism>
<dbReference type="InterPro" id="IPR013320">
    <property type="entry name" value="ConA-like_dom_sf"/>
</dbReference>
<protein>
    <recommendedName>
        <fullName evidence="1">MAM domain-containing protein</fullName>
    </recommendedName>
</protein>
<evidence type="ECO:0000259" key="1">
    <source>
        <dbReference type="PROSITE" id="PS50060"/>
    </source>
</evidence>
<proteinExistence type="predicted"/>
<dbReference type="EMBL" id="JBJQND010000002">
    <property type="protein sequence ID" value="KAL3885073.1"/>
    <property type="molecule type" value="Genomic_DNA"/>
</dbReference>